<evidence type="ECO:0000313" key="6">
    <source>
        <dbReference type="Proteomes" id="UP000676996"/>
    </source>
</evidence>
<comment type="caution">
    <text evidence="5">The sequence shown here is derived from an EMBL/GenBank/DDBJ whole genome shotgun (WGS) entry which is preliminary data.</text>
</comment>
<comment type="similarity">
    <text evidence="1">Belongs to the Skp family.</text>
</comment>
<evidence type="ECO:0000256" key="1">
    <source>
        <dbReference type="ARBA" id="ARBA00009091"/>
    </source>
</evidence>
<dbReference type="AlphaFoldDB" id="A0A8T4I993"/>
<dbReference type="InterPro" id="IPR005632">
    <property type="entry name" value="Chaperone_Skp"/>
</dbReference>
<evidence type="ECO:0000313" key="5">
    <source>
        <dbReference type="EMBL" id="MBR0551578.1"/>
    </source>
</evidence>
<evidence type="ECO:0000256" key="2">
    <source>
        <dbReference type="ARBA" id="ARBA00022729"/>
    </source>
</evidence>
<dbReference type="GO" id="GO:0051082">
    <property type="term" value="F:unfolded protein binding"/>
    <property type="evidence" value="ECO:0007669"/>
    <property type="project" value="InterPro"/>
</dbReference>
<evidence type="ECO:0000256" key="4">
    <source>
        <dbReference type="SAM" id="SignalP"/>
    </source>
</evidence>
<keyword evidence="6" id="KW-1185">Reference proteome</keyword>
<accession>A0A8T4I993</accession>
<dbReference type="RefSeq" id="WP_284052849.1">
    <property type="nucleotide sequence ID" value="NZ_JAGRQC010000001.1"/>
</dbReference>
<dbReference type="GO" id="GO:0005829">
    <property type="term" value="C:cytosol"/>
    <property type="evidence" value="ECO:0007669"/>
    <property type="project" value="TreeGrafter"/>
</dbReference>
<dbReference type="PANTHER" id="PTHR35089">
    <property type="entry name" value="CHAPERONE PROTEIN SKP"/>
    <property type="match status" value="1"/>
</dbReference>
<dbReference type="SMART" id="SM00935">
    <property type="entry name" value="OmpH"/>
    <property type="match status" value="1"/>
</dbReference>
<protein>
    <submittedName>
        <fullName evidence="5">OmpH family outer membrane protein</fullName>
    </submittedName>
</protein>
<dbReference type="Pfam" id="PF03938">
    <property type="entry name" value="OmpH"/>
    <property type="match status" value="1"/>
</dbReference>
<proteinExistence type="inferred from homology"/>
<dbReference type="EMBL" id="JAGRQC010000001">
    <property type="protein sequence ID" value="MBR0551578.1"/>
    <property type="molecule type" value="Genomic_DNA"/>
</dbReference>
<reference evidence="5" key="1">
    <citation type="submission" date="2021-04" db="EMBL/GenBank/DDBJ databases">
        <title>Ouciella asimina sp. nov., isolated from the surface seawater in the hydrothermal field of Okinawa Trough.</title>
        <authorList>
            <person name="Shuang W."/>
        </authorList>
    </citation>
    <scope>NUCLEOTIDE SEQUENCE</scope>
    <source>
        <strain evidence="5">LXI357</strain>
    </source>
</reference>
<dbReference type="InterPro" id="IPR024930">
    <property type="entry name" value="Skp_dom_sf"/>
</dbReference>
<name>A0A8T4I993_9SPHN</name>
<evidence type="ECO:0000256" key="3">
    <source>
        <dbReference type="SAM" id="MobiDB-lite"/>
    </source>
</evidence>
<dbReference type="Gene3D" id="3.30.910.20">
    <property type="entry name" value="Skp domain"/>
    <property type="match status" value="1"/>
</dbReference>
<feature type="signal peptide" evidence="4">
    <location>
        <begin position="1"/>
        <end position="25"/>
    </location>
</feature>
<dbReference type="GO" id="GO:0050821">
    <property type="term" value="P:protein stabilization"/>
    <property type="evidence" value="ECO:0007669"/>
    <property type="project" value="TreeGrafter"/>
</dbReference>
<feature type="chain" id="PRO_5035796874" evidence="4">
    <location>
        <begin position="26"/>
        <end position="211"/>
    </location>
</feature>
<dbReference type="Proteomes" id="UP000676996">
    <property type="component" value="Unassembled WGS sequence"/>
</dbReference>
<feature type="region of interest" description="Disordered" evidence="3">
    <location>
        <begin position="185"/>
        <end position="211"/>
    </location>
</feature>
<gene>
    <name evidence="5" type="ORF">J7S20_03550</name>
</gene>
<dbReference type="PANTHER" id="PTHR35089:SF1">
    <property type="entry name" value="CHAPERONE PROTEIN SKP"/>
    <property type="match status" value="1"/>
</dbReference>
<organism evidence="5 6">
    <name type="scientific">Stakelama marina</name>
    <dbReference type="NCBI Taxonomy" id="2826939"/>
    <lineage>
        <taxon>Bacteria</taxon>
        <taxon>Pseudomonadati</taxon>
        <taxon>Pseudomonadota</taxon>
        <taxon>Alphaproteobacteria</taxon>
        <taxon>Sphingomonadales</taxon>
        <taxon>Sphingomonadaceae</taxon>
        <taxon>Stakelama</taxon>
    </lineage>
</organism>
<keyword evidence="2 4" id="KW-0732">Signal</keyword>
<sequence>MALNKTLLFAAAALAPIAAAAPAQAQVAGVAVADPQQAIQDSNAWKTASAQIQTTYKAQIDQAQSRSNAIKAELDPLVKSFNAARQQPNANQASLQTQAQSIQSKEQAANAEVNKILQPVQRARAYALEQISNQYPKAVQAVIGAKKIQVLLRPDATIYAAPAADVTSDITAQLNTLVSNVSIQPPANWQPGQQQNAPAAPAAQQAPATGR</sequence>
<dbReference type="SUPFAM" id="SSF111384">
    <property type="entry name" value="OmpH-like"/>
    <property type="match status" value="1"/>
</dbReference>